<dbReference type="EMBL" id="JAOCQF010000002">
    <property type="protein sequence ID" value="MCT8330457.1"/>
    <property type="molecule type" value="Genomic_DNA"/>
</dbReference>
<evidence type="ECO:0000313" key="1">
    <source>
        <dbReference type="EMBL" id="MCT8330457.1"/>
    </source>
</evidence>
<gene>
    <name evidence="1" type="ORF">N5I32_13090</name>
</gene>
<dbReference type="Proteomes" id="UP001205601">
    <property type="component" value="Unassembled WGS sequence"/>
</dbReference>
<sequence length="158" mass="16378">MTGALTVICATPATASVLGDLADECMAAIEAGDDAAFSAAADAIRSRDDVFDTSARKRAEACLSQGFGEPWEYWYPSEDWEPSSAIQARMTSTAEAKAKTAAEAAEAEAARTSNAAQVAELVYRSCGTLLARDEVAAMTNALCVESFLTNGLPGSAAP</sequence>
<keyword evidence="2" id="KW-1185">Reference proteome</keyword>
<organism evidence="1 2">
    <name type="scientific">Albidovulum sediminis</name>
    <dbReference type="NCBI Taxonomy" id="3066345"/>
    <lineage>
        <taxon>Bacteria</taxon>
        <taxon>Pseudomonadati</taxon>
        <taxon>Pseudomonadota</taxon>
        <taxon>Alphaproteobacteria</taxon>
        <taxon>Rhodobacterales</taxon>
        <taxon>Paracoccaceae</taxon>
        <taxon>Albidovulum</taxon>
    </lineage>
</organism>
<protein>
    <submittedName>
        <fullName evidence="1">Uncharacterized protein</fullName>
    </submittedName>
</protein>
<proteinExistence type="predicted"/>
<accession>A0ABT2NNF7</accession>
<reference evidence="2" key="1">
    <citation type="submission" date="2023-07" db="EMBL/GenBank/DDBJ databases">
        <title>Defluviimonas sediminis sp. nov., isolated from mangrove sediment.</title>
        <authorList>
            <person name="Liu L."/>
            <person name="Li J."/>
            <person name="Huang Y."/>
            <person name="Pan J."/>
            <person name="Li M."/>
        </authorList>
    </citation>
    <scope>NUCLEOTIDE SEQUENCE [LARGE SCALE GENOMIC DNA]</scope>
    <source>
        <strain evidence="2">FT324</strain>
    </source>
</reference>
<comment type="caution">
    <text evidence="1">The sequence shown here is derived from an EMBL/GenBank/DDBJ whole genome shotgun (WGS) entry which is preliminary data.</text>
</comment>
<evidence type="ECO:0000313" key="2">
    <source>
        <dbReference type="Proteomes" id="UP001205601"/>
    </source>
</evidence>
<name>A0ABT2NNF7_9RHOB</name>